<dbReference type="PANTHER" id="PTHR23264">
    <property type="entry name" value="NUCLEOTIDE-BINDING PROTEIN NBP35 YEAST -RELATED"/>
    <property type="match status" value="1"/>
</dbReference>
<dbReference type="HAMAP" id="MF_02040">
    <property type="entry name" value="Mrp_NBP35"/>
    <property type="match status" value="1"/>
</dbReference>
<dbReference type="OrthoDB" id="9809679at2"/>
<evidence type="ECO:0000313" key="9">
    <source>
        <dbReference type="Proteomes" id="UP000014975"/>
    </source>
</evidence>
<name>S7UGV3_9BACT</name>
<keyword evidence="1 6" id="KW-0479">Metal-binding</keyword>
<gene>
    <name evidence="8" type="ORF">dsat_0797</name>
</gene>
<comment type="caution">
    <text evidence="8">The sequence shown here is derived from an EMBL/GenBank/DDBJ whole genome shotgun (WGS) entry which is preliminary data.</text>
</comment>
<feature type="compositionally biased region" description="Low complexity" evidence="7">
    <location>
        <begin position="1"/>
        <end position="15"/>
    </location>
</feature>
<reference evidence="8 9" key="1">
    <citation type="journal article" date="2013" name="Genome Announc.">
        <title>Draft genome sequences for three mercury-methylating, sulfate-reducing bacteria.</title>
        <authorList>
            <person name="Brown S.D."/>
            <person name="Hurt R.A.Jr."/>
            <person name="Gilmour C.C."/>
            <person name="Elias D.A."/>
        </authorList>
    </citation>
    <scope>NUCLEOTIDE SEQUENCE [LARGE SCALE GENOMIC DNA]</scope>
    <source>
        <strain evidence="8 9">DSM 16529</strain>
    </source>
</reference>
<dbReference type="GO" id="GO:0016887">
    <property type="term" value="F:ATP hydrolysis activity"/>
    <property type="evidence" value="ECO:0007669"/>
    <property type="project" value="UniProtKB-UniRule"/>
</dbReference>
<dbReference type="STRING" id="1121439.dsat_0797"/>
<dbReference type="InterPro" id="IPR027417">
    <property type="entry name" value="P-loop_NTPase"/>
</dbReference>
<dbReference type="Gene3D" id="3.40.50.300">
    <property type="entry name" value="P-loop containing nucleotide triphosphate hydrolases"/>
    <property type="match status" value="1"/>
</dbReference>
<dbReference type="InterPro" id="IPR033756">
    <property type="entry name" value="YlxH/NBP35"/>
</dbReference>
<dbReference type="InterPro" id="IPR019591">
    <property type="entry name" value="Mrp/NBP35_ATP-bd"/>
</dbReference>
<dbReference type="eggNOG" id="COG0489">
    <property type="taxonomic scope" value="Bacteria"/>
</dbReference>
<evidence type="ECO:0000256" key="3">
    <source>
        <dbReference type="ARBA" id="ARBA00022840"/>
    </source>
</evidence>
<keyword evidence="4 6" id="KW-0408">Iron</keyword>
<accession>S7UGV3</accession>
<keyword evidence="3 6" id="KW-0067">ATP-binding</keyword>
<protein>
    <recommendedName>
        <fullName evidence="6">Iron-sulfur cluster carrier protein</fullName>
    </recommendedName>
</protein>
<organism evidence="8 9">
    <name type="scientific">Alkalidesulfovibrio alkalitolerans DSM 16529</name>
    <dbReference type="NCBI Taxonomy" id="1121439"/>
    <lineage>
        <taxon>Bacteria</taxon>
        <taxon>Pseudomonadati</taxon>
        <taxon>Thermodesulfobacteriota</taxon>
        <taxon>Desulfovibrionia</taxon>
        <taxon>Desulfovibrionales</taxon>
        <taxon>Desulfovibrionaceae</taxon>
        <taxon>Alkalidesulfovibrio</taxon>
    </lineage>
</organism>
<sequence>MSQSCSGCPSASSCSPKEKDSCGGPSEAEKELQNVLSRIKHKIVVLSGKGGVGKSTVAANIAMSLAQAGKKVGLLDVDVHGPSIPRLLSLKGQQPGMNDNSIEPVPYARNLWVMSTGFLLPTDSDAVIWRGPVKIGVIRQFIQNVAWGDLDYLIVDCPPGTGDEPLTVMQLLSPSAKAVIVTTPHMLAVDDVRRSITFVGLVDAKVLGIVENMSGFVCPDCGKQHEIFNTGGGEKLALETGVPFLGRIPFDPELARAGDEGFDYSKVYPDSETSKAVARIIEPLLKLDA</sequence>
<proteinExistence type="inferred from homology"/>
<dbReference type="Proteomes" id="UP000014975">
    <property type="component" value="Unassembled WGS sequence"/>
</dbReference>
<evidence type="ECO:0000256" key="5">
    <source>
        <dbReference type="ARBA" id="ARBA00023014"/>
    </source>
</evidence>
<evidence type="ECO:0000256" key="7">
    <source>
        <dbReference type="SAM" id="MobiDB-lite"/>
    </source>
</evidence>
<dbReference type="PATRIC" id="fig|1121439.3.peg.2163"/>
<feature type="compositionally biased region" description="Basic and acidic residues" evidence="7">
    <location>
        <begin position="16"/>
        <end position="27"/>
    </location>
</feature>
<feature type="binding site" evidence="6">
    <location>
        <begin position="48"/>
        <end position="55"/>
    </location>
    <ligand>
        <name>ATP</name>
        <dbReference type="ChEBI" id="CHEBI:30616"/>
    </ligand>
</feature>
<dbReference type="RefSeq" id="WP_020887494.1">
    <property type="nucleotide sequence ID" value="NZ_ATHI01000028.1"/>
</dbReference>
<dbReference type="EMBL" id="ATHI01000028">
    <property type="protein sequence ID" value="EPR31473.1"/>
    <property type="molecule type" value="Genomic_DNA"/>
</dbReference>
<dbReference type="GO" id="GO:0005829">
    <property type="term" value="C:cytosol"/>
    <property type="evidence" value="ECO:0007669"/>
    <property type="project" value="TreeGrafter"/>
</dbReference>
<comment type="similarity">
    <text evidence="6">Belongs to the Mrp/NBP35 ATP-binding proteins family.</text>
</comment>
<dbReference type="GO" id="GO:0016226">
    <property type="term" value="P:iron-sulfur cluster assembly"/>
    <property type="evidence" value="ECO:0007669"/>
    <property type="project" value="InterPro"/>
</dbReference>
<comment type="function">
    <text evidence="6">Binds and transfers iron-sulfur (Fe-S) clusters to target apoproteins. Can hydrolyze ATP.</text>
</comment>
<dbReference type="PANTHER" id="PTHR23264:SF19">
    <property type="entry name" value="CYTOSOLIC FE-S CLUSTER ASSEMBLY FACTOR NUBP2"/>
    <property type="match status" value="1"/>
</dbReference>
<feature type="region of interest" description="Disordered" evidence="7">
    <location>
        <begin position="1"/>
        <end position="27"/>
    </location>
</feature>
<evidence type="ECO:0000313" key="8">
    <source>
        <dbReference type="EMBL" id="EPR31473.1"/>
    </source>
</evidence>
<evidence type="ECO:0000256" key="6">
    <source>
        <dbReference type="HAMAP-Rule" id="MF_02040"/>
    </source>
</evidence>
<dbReference type="GO" id="GO:0140663">
    <property type="term" value="F:ATP-dependent FeS chaperone activity"/>
    <property type="evidence" value="ECO:0007669"/>
    <property type="project" value="InterPro"/>
</dbReference>
<dbReference type="GO" id="GO:0005524">
    <property type="term" value="F:ATP binding"/>
    <property type="evidence" value="ECO:0007669"/>
    <property type="project" value="UniProtKB-UniRule"/>
</dbReference>
<dbReference type="GO" id="GO:0046872">
    <property type="term" value="F:metal ion binding"/>
    <property type="evidence" value="ECO:0007669"/>
    <property type="project" value="UniProtKB-KW"/>
</dbReference>
<evidence type="ECO:0000256" key="4">
    <source>
        <dbReference type="ARBA" id="ARBA00023004"/>
    </source>
</evidence>
<keyword evidence="9" id="KW-1185">Reference proteome</keyword>
<dbReference type="SUPFAM" id="SSF52540">
    <property type="entry name" value="P-loop containing nucleoside triphosphate hydrolases"/>
    <property type="match status" value="1"/>
</dbReference>
<comment type="subunit">
    <text evidence="6">Homodimer.</text>
</comment>
<keyword evidence="2 6" id="KW-0547">Nucleotide-binding</keyword>
<dbReference type="PROSITE" id="PS01215">
    <property type="entry name" value="MRP"/>
    <property type="match status" value="1"/>
</dbReference>
<dbReference type="CDD" id="cd02037">
    <property type="entry name" value="Mrp_NBP35"/>
    <property type="match status" value="1"/>
</dbReference>
<keyword evidence="5 6" id="KW-0411">Iron-sulfur</keyword>
<dbReference type="Pfam" id="PF10609">
    <property type="entry name" value="ParA"/>
    <property type="match status" value="1"/>
</dbReference>
<evidence type="ECO:0000256" key="1">
    <source>
        <dbReference type="ARBA" id="ARBA00022723"/>
    </source>
</evidence>
<dbReference type="InterPro" id="IPR000808">
    <property type="entry name" value="Mrp-like_CS"/>
</dbReference>
<keyword evidence="6" id="KW-0378">Hydrolase</keyword>
<evidence type="ECO:0000256" key="2">
    <source>
        <dbReference type="ARBA" id="ARBA00022741"/>
    </source>
</evidence>
<dbReference type="GO" id="GO:0051536">
    <property type="term" value="F:iron-sulfur cluster binding"/>
    <property type="evidence" value="ECO:0007669"/>
    <property type="project" value="UniProtKB-UniRule"/>
</dbReference>
<dbReference type="AlphaFoldDB" id="S7UGV3"/>
<dbReference type="FunFam" id="3.40.50.300:FF:001119">
    <property type="entry name" value="Iron-sulfur cluster carrier protein"/>
    <property type="match status" value="1"/>
</dbReference>